<dbReference type="PANTHER" id="PTHR10309">
    <property type="entry name" value="MANNOSE-6-PHOSPHATE ISOMERASE"/>
    <property type="match status" value="1"/>
</dbReference>
<feature type="binding site" evidence="11">
    <location>
        <position position="114"/>
    </location>
    <ligand>
        <name>Zn(2+)</name>
        <dbReference type="ChEBI" id="CHEBI:29105"/>
    </ligand>
</feature>
<evidence type="ECO:0000256" key="4">
    <source>
        <dbReference type="ARBA" id="ARBA00010772"/>
    </source>
</evidence>
<comment type="pathway">
    <text evidence="3 14">Nucleotide-sugar biosynthesis; GDP-alpha-D-mannose biosynthesis; alpha-D-mannose 1-phosphate from D-fructose 6-phosphate: step 1/2.</text>
</comment>
<dbReference type="InterPro" id="IPR046456">
    <property type="entry name" value="PMI_typeI_C"/>
</dbReference>
<evidence type="ECO:0000256" key="3">
    <source>
        <dbReference type="ARBA" id="ARBA00004666"/>
    </source>
</evidence>
<evidence type="ECO:0000259" key="17">
    <source>
        <dbReference type="Pfam" id="PF20512"/>
    </source>
</evidence>
<evidence type="ECO:0000256" key="8">
    <source>
        <dbReference type="ARBA" id="ARBA00022833"/>
    </source>
</evidence>
<dbReference type="Gene3D" id="1.10.441.10">
    <property type="entry name" value="Phosphomannose Isomerase, domain 2"/>
    <property type="match status" value="1"/>
</dbReference>
<dbReference type="Gene3D" id="2.60.120.10">
    <property type="entry name" value="Jelly Rolls"/>
    <property type="match status" value="2"/>
</dbReference>
<dbReference type="InterPro" id="IPR046458">
    <property type="entry name" value="PMI_typeI_hel"/>
</dbReference>
<dbReference type="STRING" id="869754.A0A1A0HI30"/>
<dbReference type="GO" id="GO:0000032">
    <property type="term" value="P:cell wall mannoprotein biosynthetic process"/>
    <property type="evidence" value="ECO:0007669"/>
    <property type="project" value="EnsemblFungi"/>
</dbReference>
<dbReference type="InterPro" id="IPR016305">
    <property type="entry name" value="Mannose-6-P_Isomerase"/>
</dbReference>
<evidence type="ECO:0000256" key="5">
    <source>
        <dbReference type="ARBA" id="ARBA00011956"/>
    </source>
</evidence>
<dbReference type="Pfam" id="PF20512">
    <property type="entry name" value="PMI_typeI_hel"/>
    <property type="match status" value="1"/>
</dbReference>
<dbReference type="FunFam" id="1.10.441.10:FF:000001">
    <property type="entry name" value="Mannose-6-phosphate isomerase"/>
    <property type="match status" value="1"/>
</dbReference>
<dbReference type="InterPro" id="IPR046457">
    <property type="entry name" value="PMI_typeI_cat"/>
</dbReference>
<comment type="cofactor">
    <cofactor evidence="11 12">
        <name>Zn(2+)</name>
        <dbReference type="ChEBI" id="CHEBI:29105"/>
    </cofactor>
    <text evidence="11 12">Binds 1 zinc ion per subunit.</text>
</comment>
<evidence type="ECO:0000256" key="13">
    <source>
        <dbReference type="RuleBase" id="RU004189"/>
    </source>
</evidence>
<dbReference type="Pfam" id="PF01238">
    <property type="entry name" value="PMI_typeI_C"/>
    <property type="match status" value="1"/>
</dbReference>
<evidence type="ECO:0000259" key="16">
    <source>
        <dbReference type="Pfam" id="PF20511"/>
    </source>
</evidence>
<dbReference type="CDD" id="cd07011">
    <property type="entry name" value="cupin_PMI_type_I_N"/>
    <property type="match status" value="1"/>
</dbReference>
<accession>A0A1A0HI30</accession>
<keyword evidence="19" id="KW-1185">Reference proteome</keyword>
<dbReference type="PRINTS" id="PR00714">
    <property type="entry name" value="MAN6PISMRASE"/>
</dbReference>
<evidence type="ECO:0000256" key="14">
    <source>
        <dbReference type="RuleBase" id="RU004248"/>
    </source>
</evidence>
<keyword evidence="8 11" id="KW-0862">Zinc</keyword>
<dbReference type="SUPFAM" id="SSF51182">
    <property type="entry name" value="RmlC-like cupins"/>
    <property type="match status" value="1"/>
</dbReference>
<dbReference type="PIRSF" id="PIRSF001480">
    <property type="entry name" value="Mannose-6-phosphate_isomerase"/>
    <property type="match status" value="1"/>
</dbReference>
<dbReference type="InterPro" id="IPR014710">
    <property type="entry name" value="RmlC-like_jellyroll"/>
</dbReference>
<dbReference type="NCBIfam" id="TIGR00218">
    <property type="entry name" value="manA"/>
    <property type="match status" value="1"/>
</dbReference>
<dbReference type="InterPro" id="IPR001250">
    <property type="entry name" value="Man6P_Isoase-1"/>
</dbReference>
<dbReference type="AlphaFoldDB" id="A0A1A0HI30"/>
<dbReference type="GeneID" id="30026815"/>
<feature type="binding site" evidence="11">
    <location>
        <position position="112"/>
    </location>
    <ligand>
        <name>Zn(2+)</name>
        <dbReference type="ChEBI" id="CHEBI:29105"/>
    </ligand>
</feature>
<evidence type="ECO:0000256" key="7">
    <source>
        <dbReference type="ARBA" id="ARBA00022723"/>
    </source>
</evidence>
<dbReference type="GO" id="GO:0008270">
    <property type="term" value="F:zinc ion binding"/>
    <property type="evidence" value="ECO:0007669"/>
    <property type="project" value="InterPro"/>
</dbReference>
<dbReference type="PROSITE" id="PS00966">
    <property type="entry name" value="PMI_I_2"/>
    <property type="match status" value="1"/>
</dbReference>
<feature type="binding site" evidence="11">
    <location>
        <position position="139"/>
    </location>
    <ligand>
        <name>Zn(2+)</name>
        <dbReference type="ChEBI" id="CHEBI:29105"/>
    </ligand>
</feature>
<sequence length="440" mass="47210">MSPLFRIDCGYQNYDWGKIGSASAVARFAAKSNADTAIDENKPYAELWMGTHPSVPSTIVDDKALQGKVLRDVVGGNAAVYLHPSVVRKFGSDKELPFLFKVLSIEKVLSIQAHPDKALAAQLHAADPKNYPDDNHKPEMAIAVTDFEGFCGFKPLRQIAATLQAVPEFRDIVGAETAADFSSNIQPDAAAGSAADKANRALLQKVFGNVMTTSDADVAAKAALLVSRAQREPQVFDALAPGLADLVLRLNKQFPNDIGLFCGCMMLNHVRLAAGEAMFLQAKDPHAYISGDIIECMAASDNVVRAGFTPKFKDVANLVDMLTYSYDPVDKQKMPLLPFPRSHGDAPTSVLYDPPIAEFAVLQTIFAATPGQTQYFDGFAGPSIVIATNGTGLIKVKGSDSALPVETGYVFFIAPGTEIELVSSSTAEPLTTYRAFVEAN</sequence>
<evidence type="ECO:0000313" key="19">
    <source>
        <dbReference type="Proteomes" id="UP000092555"/>
    </source>
</evidence>
<dbReference type="GO" id="GO:0005829">
    <property type="term" value="C:cytosol"/>
    <property type="evidence" value="ECO:0007669"/>
    <property type="project" value="TreeGrafter"/>
</dbReference>
<dbReference type="UniPathway" id="UPA00126">
    <property type="reaction ID" value="UER00423"/>
</dbReference>
<keyword evidence="9 12" id="KW-0413">Isomerase</keyword>
<dbReference type="OrthoDB" id="6605218at2759"/>
<evidence type="ECO:0000256" key="10">
    <source>
        <dbReference type="PIRSR" id="PIRSR001480-1"/>
    </source>
</evidence>
<evidence type="ECO:0000256" key="2">
    <source>
        <dbReference type="ARBA" id="ARBA00002564"/>
    </source>
</evidence>
<evidence type="ECO:0000256" key="11">
    <source>
        <dbReference type="PIRSR" id="PIRSR001480-2"/>
    </source>
</evidence>
<feature type="domain" description="Phosphomannose isomerase type I C-terminal" evidence="15">
    <location>
        <begin position="349"/>
        <end position="397"/>
    </location>
</feature>
<dbReference type="PROSITE" id="PS00965">
    <property type="entry name" value="PMI_I_1"/>
    <property type="match status" value="1"/>
</dbReference>
<feature type="active site" evidence="10">
    <location>
        <position position="305"/>
    </location>
</feature>
<dbReference type="Pfam" id="PF20511">
    <property type="entry name" value="PMI_typeI_cat"/>
    <property type="match status" value="1"/>
</dbReference>
<feature type="domain" description="Phosphomannose isomerase type I helical insertion" evidence="17">
    <location>
        <begin position="172"/>
        <end position="267"/>
    </location>
</feature>
<dbReference type="PANTHER" id="PTHR10309:SF0">
    <property type="entry name" value="MANNOSE-6-PHOSPHATE ISOMERASE"/>
    <property type="match status" value="1"/>
</dbReference>
<evidence type="ECO:0000313" key="18">
    <source>
        <dbReference type="EMBL" id="OBA23537.1"/>
    </source>
</evidence>
<comment type="similarity">
    <text evidence="4 13">Belongs to the mannose-6-phosphate isomerase type 1 family.</text>
</comment>
<evidence type="ECO:0000256" key="6">
    <source>
        <dbReference type="ARBA" id="ARBA00018236"/>
    </source>
</evidence>
<feature type="domain" description="Phosphomannose isomerase type I catalytic" evidence="16">
    <location>
        <begin position="4"/>
        <end position="156"/>
    </location>
</feature>
<feature type="binding site" evidence="11">
    <location>
        <position position="286"/>
    </location>
    <ligand>
        <name>Zn(2+)</name>
        <dbReference type="ChEBI" id="CHEBI:29105"/>
    </ligand>
</feature>
<dbReference type="GO" id="GO:0009298">
    <property type="term" value="P:GDP-mannose biosynthetic process"/>
    <property type="evidence" value="ECO:0007669"/>
    <property type="project" value="UniProtKB-UniPathway"/>
</dbReference>
<dbReference type="GO" id="GO:0005975">
    <property type="term" value="P:carbohydrate metabolic process"/>
    <property type="evidence" value="ECO:0007669"/>
    <property type="project" value="InterPro"/>
</dbReference>
<name>A0A1A0HI30_9ASCO</name>
<dbReference type="GO" id="GO:0004476">
    <property type="term" value="F:mannose-6-phosphate isomerase activity"/>
    <property type="evidence" value="ECO:0007669"/>
    <property type="project" value="UniProtKB-EC"/>
</dbReference>
<reference evidence="18 19" key="1">
    <citation type="submission" date="2016-05" db="EMBL/GenBank/DDBJ databases">
        <title>Comparative genomics of biotechnologically important yeasts.</title>
        <authorList>
            <consortium name="DOE Joint Genome Institute"/>
            <person name="Riley R."/>
            <person name="Haridas S."/>
            <person name="Wolfe K.H."/>
            <person name="Lopes M.R."/>
            <person name="Hittinger C.T."/>
            <person name="Goker M."/>
            <person name="Salamov A."/>
            <person name="Wisecaver J."/>
            <person name="Long T.M."/>
            <person name="Aerts A.L."/>
            <person name="Barry K."/>
            <person name="Choi C."/>
            <person name="Clum A."/>
            <person name="Coughlan A.Y."/>
            <person name="Deshpande S."/>
            <person name="Douglass A.P."/>
            <person name="Hanson S.J."/>
            <person name="Klenk H.-P."/>
            <person name="LaButti K."/>
            <person name="Lapidus A."/>
            <person name="Lindquist E."/>
            <person name="Lipzen A."/>
            <person name="Meier-kolthoff J.P."/>
            <person name="Ohm R.A."/>
            <person name="Otillar R.P."/>
            <person name="Pangilinan J."/>
            <person name="Peng Y."/>
            <person name="Rokas A."/>
            <person name="Rosa C.A."/>
            <person name="Scheuner C."/>
            <person name="Sibirny A.A."/>
            <person name="Slot J.C."/>
            <person name="Stielow J.B."/>
            <person name="Sun H."/>
            <person name="Kurtzman C.P."/>
            <person name="Blackwell M."/>
            <person name="Grigoriev I.V."/>
            <person name="Jeffries T.W."/>
        </authorList>
    </citation>
    <scope>NUCLEOTIDE SEQUENCE [LARGE SCALE GENOMIC DNA]</scope>
    <source>
        <strain evidence="18 19">NRRL YB-4993</strain>
    </source>
</reference>
<organism evidence="18 19">
    <name type="scientific">Metschnikowia bicuspidata var. bicuspidata NRRL YB-4993</name>
    <dbReference type="NCBI Taxonomy" id="869754"/>
    <lineage>
        <taxon>Eukaryota</taxon>
        <taxon>Fungi</taxon>
        <taxon>Dikarya</taxon>
        <taxon>Ascomycota</taxon>
        <taxon>Saccharomycotina</taxon>
        <taxon>Pichiomycetes</taxon>
        <taxon>Metschnikowiaceae</taxon>
        <taxon>Metschnikowia</taxon>
    </lineage>
</organism>
<protein>
    <recommendedName>
        <fullName evidence="6 12">Mannose-6-phosphate isomerase</fullName>
        <ecNumber evidence="5 12">5.3.1.8</ecNumber>
    </recommendedName>
</protein>
<comment type="function">
    <text evidence="2">Involved in the synthesis of the GDP-mannose and dolichol-phosphate-mannose required for a number of critical mannosyl transfer reactions.</text>
</comment>
<proteinExistence type="inferred from homology"/>
<keyword evidence="7 11" id="KW-0479">Metal-binding</keyword>
<gene>
    <name evidence="18" type="ORF">METBIDRAFT_107331</name>
</gene>
<dbReference type="EC" id="5.3.1.8" evidence="5 12"/>
<comment type="catalytic activity">
    <reaction evidence="1 12">
        <text>D-mannose 6-phosphate = D-fructose 6-phosphate</text>
        <dbReference type="Rhea" id="RHEA:12356"/>
        <dbReference type="ChEBI" id="CHEBI:58735"/>
        <dbReference type="ChEBI" id="CHEBI:61527"/>
        <dbReference type="EC" id="5.3.1.8"/>
    </reaction>
</comment>
<dbReference type="RefSeq" id="XP_018714018.1">
    <property type="nucleotide sequence ID" value="XM_018853839.1"/>
</dbReference>
<evidence type="ECO:0000259" key="15">
    <source>
        <dbReference type="Pfam" id="PF01238"/>
    </source>
</evidence>
<dbReference type="EMBL" id="LXTC01000001">
    <property type="protein sequence ID" value="OBA23537.1"/>
    <property type="molecule type" value="Genomic_DNA"/>
</dbReference>
<comment type="caution">
    <text evidence="18">The sequence shown here is derived from an EMBL/GenBank/DDBJ whole genome shotgun (WGS) entry which is preliminary data.</text>
</comment>
<evidence type="ECO:0000256" key="1">
    <source>
        <dbReference type="ARBA" id="ARBA00000757"/>
    </source>
</evidence>
<evidence type="ECO:0000256" key="12">
    <source>
        <dbReference type="RuleBase" id="RU000611"/>
    </source>
</evidence>
<dbReference type="InterPro" id="IPR018050">
    <property type="entry name" value="Pmannose_isomerase-type1_CS"/>
</dbReference>
<dbReference type="Proteomes" id="UP000092555">
    <property type="component" value="Unassembled WGS sequence"/>
</dbReference>
<dbReference type="InterPro" id="IPR011051">
    <property type="entry name" value="RmlC_Cupin_sf"/>
</dbReference>
<evidence type="ECO:0000256" key="9">
    <source>
        <dbReference type="ARBA" id="ARBA00023235"/>
    </source>
</evidence>